<dbReference type="Gene3D" id="3.90.190.20">
    <property type="entry name" value="Mur ligase, C-terminal domain"/>
    <property type="match status" value="1"/>
</dbReference>
<sequence length="440" mass="49138">MLASQLAKIVNGQLVGDDFEFDHVAFSSNDCNPGTLFIALPGSKTHGAKFATQAMQNGASGLLTDVEPEASNYVLVTDAFEAVKKLGETLVRSYSGKIVVVLGASGKTTLKELARSLAPVRVWSSYGNRNTIISLVTDLFNERESALNAPYWILEFGIHDKKDADDFLQVFNPYAALFTSLGAEHLEFLENVDVAVRTNLKVGMAATKRFALVSDEYSVEDAILFGSPQTSAWFDISSFTCDGCTLGKLMCHGEEKDVVLPFWGKRSAQSVAGAAAFWVSEGFGLDELPWENLDTINIWGRQQLTRWGDLLIFFDAYNANPESMKEFLEVVSEVPYGKKGLVIGDMLELGEYSHYWHRKLAHWLKKSGIQYLILVGNEVKYTLRELEKVDGHAMYVEWYRDVETARSFFMIPEDIELLGLKGSRRIALEKLIQEVSEVEF</sequence>
<dbReference type="Gene3D" id="3.40.1390.10">
    <property type="entry name" value="MurE/MurF, N-terminal domain"/>
    <property type="match status" value="1"/>
</dbReference>
<accession>B5Y8C3</accession>
<keyword evidence="5" id="KW-0133">Cell shape</keyword>
<dbReference type="RefSeq" id="WP_012544614.1">
    <property type="nucleotide sequence ID" value="NC_011295.1"/>
</dbReference>
<dbReference type="InterPro" id="IPR036565">
    <property type="entry name" value="Mur-like_cat_sf"/>
</dbReference>
<dbReference type="GO" id="GO:0009252">
    <property type="term" value="P:peptidoglycan biosynthetic process"/>
    <property type="evidence" value="ECO:0007669"/>
    <property type="project" value="UniProtKB-KW"/>
</dbReference>
<dbReference type="GO" id="GO:0071555">
    <property type="term" value="P:cell wall organization"/>
    <property type="evidence" value="ECO:0007669"/>
    <property type="project" value="UniProtKB-KW"/>
</dbReference>
<evidence type="ECO:0000256" key="6">
    <source>
        <dbReference type="ARBA" id="ARBA00022984"/>
    </source>
</evidence>
<dbReference type="InterPro" id="IPR036615">
    <property type="entry name" value="Mur_ligase_C_dom_sf"/>
</dbReference>
<evidence type="ECO:0000259" key="9">
    <source>
        <dbReference type="Pfam" id="PF01225"/>
    </source>
</evidence>
<dbReference type="GO" id="GO:0005524">
    <property type="term" value="F:ATP binding"/>
    <property type="evidence" value="ECO:0007669"/>
    <property type="project" value="UniProtKB-KW"/>
</dbReference>
<dbReference type="GO" id="GO:0008360">
    <property type="term" value="P:regulation of cell shape"/>
    <property type="evidence" value="ECO:0007669"/>
    <property type="project" value="UniProtKB-KW"/>
</dbReference>
<dbReference type="PANTHER" id="PTHR43024">
    <property type="entry name" value="UDP-N-ACETYLMURAMOYL-TRIPEPTIDE--D-ALANYL-D-ALANINE LIGASE"/>
    <property type="match status" value="1"/>
</dbReference>
<evidence type="ECO:0000313" key="13">
    <source>
        <dbReference type="Proteomes" id="UP000001732"/>
    </source>
</evidence>
<dbReference type="GO" id="GO:0016881">
    <property type="term" value="F:acid-amino acid ligase activity"/>
    <property type="evidence" value="ECO:0007669"/>
    <property type="project" value="InterPro"/>
</dbReference>
<evidence type="ECO:0000313" key="12">
    <source>
        <dbReference type="EMBL" id="ACI17963.1"/>
    </source>
</evidence>
<keyword evidence="2" id="KW-0132">Cell division</keyword>
<dbReference type="GO" id="GO:0051301">
    <property type="term" value="P:cell division"/>
    <property type="evidence" value="ECO:0007669"/>
    <property type="project" value="UniProtKB-KW"/>
</dbReference>
<keyword evidence="1" id="KW-0436">Ligase</keyword>
<dbReference type="SUPFAM" id="SSF63418">
    <property type="entry name" value="MurE/MurF N-terminal domain"/>
    <property type="match status" value="1"/>
</dbReference>
<evidence type="ECO:0000256" key="4">
    <source>
        <dbReference type="ARBA" id="ARBA00022840"/>
    </source>
</evidence>
<reference evidence="12 13" key="2">
    <citation type="journal article" date="2014" name="Genome Announc.">
        <title>Complete Genome Sequence of Coprothermobacter proteolyticus DSM 5265.</title>
        <authorList>
            <person name="Alexiev A."/>
            <person name="Coil D.A."/>
            <person name="Badger J.H."/>
            <person name="Enticknap J."/>
            <person name="Ward N."/>
            <person name="Robb F.T."/>
            <person name="Eisen J.A."/>
        </authorList>
    </citation>
    <scope>NUCLEOTIDE SEQUENCE [LARGE SCALE GENOMIC DNA]</scope>
    <source>
        <strain evidence="13">ATCC 35245 / DSM 5265 / OCM 4 / BT</strain>
    </source>
</reference>
<keyword evidence="6" id="KW-0573">Peptidoglycan synthesis</keyword>
<evidence type="ECO:0000256" key="2">
    <source>
        <dbReference type="ARBA" id="ARBA00022618"/>
    </source>
</evidence>
<dbReference type="Gene3D" id="3.40.1190.10">
    <property type="entry name" value="Mur-like, catalytic domain"/>
    <property type="match status" value="1"/>
</dbReference>
<keyword evidence="3" id="KW-0547">Nucleotide-binding</keyword>
<gene>
    <name evidence="12" type="ordered locus">COPRO5265_0672</name>
</gene>
<dbReference type="Proteomes" id="UP000001732">
    <property type="component" value="Chromosome"/>
</dbReference>
<dbReference type="InterPro" id="IPR035911">
    <property type="entry name" value="MurE/MurF_N"/>
</dbReference>
<dbReference type="STRING" id="309798.COPRO5265_0672"/>
<dbReference type="Pfam" id="PF02875">
    <property type="entry name" value="Mur_ligase_C"/>
    <property type="match status" value="1"/>
</dbReference>
<dbReference type="SUPFAM" id="SSF53244">
    <property type="entry name" value="MurD-like peptide ligases, peptide-binding domain"/>
    <property type="match status" value="1"/>
</dbReference>
<evidence type="ECO:0000256" key="3">
    <source>
        <dbReference type="ARBA" id="ARBA00022741"/>
    </source>
</evidence>
<evidence type="ECO:0000256" key="7">
    <source>
        <dbReference type="ARBA" id="ARBA00023306"/>
    </source>
</evidence>
<dbReference type="EMBL" id="CP001145">
    <property type="protein sequence ID" value="ACI17963.1"/>
    <property type="molecule type" value="Genomic_DNA"/>
</dbReference>
<dbReference type="AlphaFoldDB" id="B5Y8C3"/>
<feature type="domain" description="Mur ligase C-terminal" evidence="10">
    <location>
        <begin position="300"/>
        <end position="405"/>
    </location>
</feature>
<evidence type="ECO:0000256" key="1">
    <source>
        <dbReference type="ARBA" id="ARBA00022598"/>
    </source>
</evidence>
<keyword evidence="4" id="KW-0067">ATP-binding</keyword>
<keyword evidence="13" id="KW-1185">Reference proteome</keyword>
<protein>
    <submittedName>
        <fullName evidence="12">MurF, putative</fullName>
    </submittedName>
</protein>
<reference evidence="13" key="1">
    <citation type="submission" date="2008-08" db="EMBL/GenBank/DDBJ databases">
        <title>The complete genome sequence of Coprothermobacter proteolyticus strain ATCC 5245 / DSM 5265 / BT.</title>
        <authorList>
            <person name="Dodson R.J."/>
            <person name="Durkin A.S."/>
            <person name="Wu M."/>
            <person name="Eisen J."/>
            <person name="Sutton G."/>
        </authorList>
    </citation>
    <scope>NUCLEOTIDE SEQUENCE [LARGE SCALE GENOMIC DNA]</scope>
    <source>
        <strain evidence="13">ATCC 35245 / DSM 5265 / OCM 4 / BT</strain>
    </source>
</reference>
<dbReference type="InterPro" id="IPR013221">
    <property type="entry name" value="Mur_ligase_cen"/>
</dbReference>
<proteinExistence type="predicted"/>
<dbReference type="eggNOG" id="COG0770">
    <property type="taxonomic scope" value="Bacteria"/>
</dbReference>
<dbReference type="InterPro" id="IPR000713">
    <property type="entry name" value="Mur_ligase_N"/>
</dbReference>
<dbReference type="HOGENOM" id="CLU_031507_1_2_9"/>
<dbReference type="Pfam" id="PF08245">
    <property type="entry name" value="Mur_ligase_M"/>
    <property type="match status" value="1"/>
</dbReference>
<keyword evidence="8" id="KW-0961">Cell wall biogenesis/degradation</keyword>
<evidence type="ECO:0000259" key="10">
    <source>
        <dbReference type="Pfam" id="PF02875"/>
    </source>
</evidence>
<keyword evidence="7" id="KW-0131">Cell cycle</keyword>
<evidence type="ECO:0000259" key="11">
    <source>
        <dbReference type="Pfam" id="PF08245"/>
    </source>
</evidence>
<dbReference type="InterPro" id="IPR051046">
    <property type="entry name" value="MurCDEF_CellWall_CoF430Synth"/>
</dbReference>
<name>B5Y8C3_COPPD</name>
<dbReference type="KEGG" id="cpo:COPRO5265_0672"/>
<feature type="domain" description="Mur ligase N-terminal catalytic" evidence="9">
    <location>
        <begin position="24"/>
        <end position="68"/>
    </location>
</feature>
<organism evidence="12 13">
    <name type="scientific">Coprothermobacter proteolyticus (strain ATCC 35245 / DSM 5265 / OCM 4 / BT)</name>
    <dbReference type="NCBI Taxonomy" id="309798"/>
    <lineage>
        <taxon>Bacteria</taxon>
        <taxon>Pseudomonadati</taxon>
        <taxon>Coprothermobacterota</taxon>
        <taxon>Coprothermobacteria</taxon>
        <taxon>Coprothermobacterales</taxon>
        <taxon>Coprothermobacteraceae</taxon>
        <taxon>Coprothermobacter</taxon>
    </lineage>
</organism>
<evidence type="ECO:0000256" key="8">
    <source>
        <dbReference type="ARBA" id="ARBA00023316"/>
    </source>
</evidence>
<feature type="domain" description="Mur ligase central" evidence="11">
    <location>
        <begin position="103"/>
        <end position="193"/>
    </location>
</feature>
<dbReference type="OrthoDB" id="9801978at2"/>
<dbReference type="PANTHER" id="PTHR43024:SF1">
    <property type="entry name" value="UDP-N-ACETYLMURAMOYL-TRIPEPTIDE--D-ALANYL-D-ALANINE LIGASE"/>
    <property type="match status" value="1"/>
</dbReference>
<dbReference type="InterPro" id="IPR004101">
    <property type="entry name" value="Mur_ligase_C"/>
</dbReference>
<evidence type="ECO:0000256" key="5">
    <source>
        <dbReference type="ARBA" id="ARBA00022960"/>
    </source>
</evidence>
<dbReference type="Pfam" id="PF01225">
    <property type="entry name" value="Mur_ligase"/>
    <property type="match status" value="1"/>
</dbReference>
<dbReference type="SUPFAM" id="SSF53623">
    <property type="entry name" value="MurD-like peptide ligases, catalytic domain"/>
    <property type="match status" value="1"/>
</dbReference>